<dbReference type="EMBL" id="JOTM01000031">
    <property type="protein sequence ID" value="KEK22440.1"/>
    <property type="molecule type" value="Genomic_DNA"/>
</dbReference>
<accession>A0A073K7C2</accession>
<evidence type="ECO:0000313" key="1">
    <source>
        <dbReference type="EMBL" id="KEK22440.1"/>
    </source>
</evidence>
<name>A0A073K7C2_9BACI</name>
<gene>
    <name evidence="1" type="ORF">BAGA_19360</name>
</gene>
<dbReference type="AlphaFoldDB" id="A0A073K7C2"/>
<dbReference type="Proteomes" id="UP000027778">
    <property type="component" value="Unassembled WGS sequence"/>
</dbReference>
<proteinExistence type="predicted"/>
<dbReference type="Gene3D" id="3.40.50.300">
    <property type="entry name" value="P-loop containing nucleotide triphosphate hydrolases"/>
    <property type="match status" value="1"/>
</dbReference>
<dbReference type="Pfam" id="PF13238">
    <property type="entry name" value="AAA_18"/>
    <property type="match status" value="1"/>
</dbReference>
<keyword evidence="2" id="KW-1185">Reference proteome</keyword>
<dbReference type="InterPro" id="IPR027417">
    <property type="entry name" value="P-loop_NTPase"/>
</dbReference>
<comment type="caution">
    <text evidence="1">The sequence shown here is derived from an EMBL/GenBank/DDBJ whole genome shotgun (WGS) entry which is preliminary data.</text>
</comment>
<dbReference type="PANTHER" id="PTHR37816:SF2">
    <property type="entry name" value="DNA TOPOLOGY MODULATION PROTEIN FLAR-RELATED PROTEIN"/>
    <property type="match status" value="1"/>
</dbReference>
<dbReference type="PANTHER" id="PTHR37816">
    <property type="entry name" value="YALI0E33011P"/>
    <property type="match status" value="1"/>
</dbReference>
<dbReference type="STRING" id="574375.AZF08_17880"/>
<dbReference type="SUPFAM" id="SSF52540">
    <property type="entry name" value="P-loop containing nucleoside triphosphate hydrolases"/>
    <property type="match status" value="1"/>
</dbReference>
<dbReference type="InterPro" id="IPR052922">
    <property type="entry name" value="Cytidylate_Kinase-2"/>
</dbReference>
<sequence>MKGTVPSKIHIIGSVGSGKTTLARVLSSQLNIPYYELDNVVWRRTQNGDVRNTTEERDEKLYNIVHSNTWIVEGAHHTWVSQSFQNANVIIFLDVSVSKRMIRIIKRFTLQLLRLEKANYKPTFEMFMKMFKWTNDFERSSKAEILHMLRKHNDKLYILKDNTEAELSRVGISSLY</sequence>
<dbReference type="OrthoDB" id="1201990at2"/>
<reference evidence="1 2" key="1">
    <citation type="submission" date="2014-06" db="EMBL/GenBank/DDBJ databases">
        <title>Draft genome sequence of Bacillus gaemokensis JCM 15801 (MCCC 1A00707).</title>
        <authorList>
            <person name="Lai Q."/>
            <person name="Liu Y."/>
            <person name="Shao Z."/>
        </authorList>
    </citation>
    <scope>NUCLEOTIDE SEQUENCE [LARGE SCALE GENOMIC DNA]</scope>
    <source>
        <strain evidence="1 2">JCM 15801</strain>
    </source>
</reference>
<dbReference type="eggNOG" id="COG0563">
    <property type="taxonomic scope" value="Bacteria"/>
</dbReference>
<protein>
    <submittedName>
        <fullName evidence="1">DNA topology modulation protein FlaR</fullName>
    </submittedName>
</protein>
<dbReference type="PRINTS" id="PR01100">
    <property type="entry name" value="SHIKIMTKNASE"/>
</dbReference>
<evidence type="ECO:0000313" key="2">
    <source>
        <dbReference type="Proteomes" id="UP000027778"/>
    </source>
</evidence>
<organism evidence="1 2">
    <name type="scientific">Bacillus gaemokensis</name>
    <dbReference type="NCBI Taxonomy" id="574375"/>
    <lineage>
        <taxon>Bacteria</taxon>
        <taxon>Bacillati</taxon>
        <taxon>Bacillota</taxon>
        <taxon>Bacilli</taxon>
        <taxon>Bacillales</taxon>
        <taxon>Bacillaceae</taxon>
        <taxon>Bacillus</taxon>
        <taxon>Bacillus cereus group</taxon>
    </lineage>
</organism>